<dbReference type="AlphaFoldDB" id="A0A8S1V5P3"/>
<dbReference type="Proteomes" id="UP000683925">
    <property type="component" value="Unassembled WGS sequence"/>
</dbReference>
<protein>
    <submittedName>
        <fullName evidence="1">Uncharacterized protein</fullName>
    </submittedName>
</protein>
<reference evidence="1" key="1">
    <citation type="submission" date="2021-01" db="EMBL/GenBank/DDBJ databases">
        <authorList>
            <consortium name="Genoscope - CEA"/>
            <person name="William W."/>
        </authorList>
    </citation>
    <scope>NUCLEOTIDE SEQUENCE</scope>
</reference>
<dbReference type="EMBL" id="CAJJDP010000060">
    <property type="protein sequence ID" value="CAD8172928.1"/>
    <property type="molecule type" value="Genomic_DNA"/>
</dbReference>
<gene>
    <name evidence="1" type="ORF">POCTA_138.1.T0610056</name>
</gene>
<name>A0A8S1V5P3_PAROT</name>
<evidence type="ECO:0000313" key="1">
    <source>
        <dbReference type="EMBL" id="CAD8172928.1"/>
    </source>
</evidence>
<dbReference type="OrthoDB" id="288184at2759"/>
<comment type="caution">
    <text evidence="1">The sequence shown here is derived from an EMBL/GenBank/DDBJ whole genome shotgun (WGS) entry which is preliminary data.</text>
</comment>
<dbReference type="OMA" id="MEFENFI"/>
<keyword evidence="2" id="KW-1185">Reference proteome</keyword>
<evidence type="ECO:0000313" key="2">
    <source>
        <dbReference type="Proteomes" id="UP000683925"/>
    </source>
</evidence>
<accession>A0A8S1V5P3</accession>
<proteinExistence type="predicted"/>
<sequence>MINEQTIQDMVPYKWPEDQDDRLQFSMDLKMEFENFIISCPKLKNQVLQTMQKISEEAPYLDLIELFTIDKEKTHKLYKVLSSLHLKNNTLIDFKQPVSNKTLQKLISDSYRLFNRSILDYQCQLISYAKYYKTSVSIFKKSINQTYIDYNTLNFVCSCATKQCPTLTRLWKDYDDAAEKYKKLVVSLQKLELMQKPDDLTHYFNRQQLILIYTLFSLMQCEQTIAIQLGEEYLPFQCSPIDPHFEEQTEDFTWNINGFSQIRDYFPKLAHKLNKKMKHLKDLPLFTIQERIKIYQYTQHQLGYKKIDDIHVDVNLQQKIIDILNYRQANCEIELVLLVANAKCYTQILYSLI</sequence>
<organism evidence="1 2">
    <name type="scientific">Paramecium octaurelia</name>
    <dbReference type="NCBI Taxonomy" id="43137"/>
    <lineage>
        <taxon>Eukaryota</taxon>
        <taxon>Sar</taxon>
        <taxon>Alveolata</taxon>
        <taxon>Ciliophora</taxon>
        <taxon>Intramacronucleata</taxon>
        <taxon>Oligohymenophorea</taxon>
        <taxon>Peniculida</taxon>
        <taxon>Parameciidae</taxon>
        <taxon>Paramecium</taxon>
    </lineage>
</organism>